<dbReference type="Gene3D" id="2.120.10.30">
    <property type="entry name" value="TolB, C-terminal domain"/>
    <property type="match status" value="1"/>
</dbReference>
<evidence type="ECO:0000259" key="3">
    <source>
        <dbReference type="Pfam" id="PF07995"/>
    </source>
</evidence>
<dbReference type="SUPFAM" id="SSF50952">
    <property type="entry name" value="Soluble quinoprotein glucose dehydrogenase"/>
    <property type="match status" value="1"/>
</dbReference>
<feature type="chain" id="PRO_5043521999" evidence="2">
    <location>
        <begin position="29"/>
        <end position="608"/>
    </location>
</feature>
<dbReference type="GO" id="GO:0004860">
    <property type="term" value="F:protein kinase inhibitor activity"/>
    <property type="evidence" value="ECO:0007669"/>
    <property type="project" value="UniProtKB-KW"/>
</dbReference>
<evidence type="ECO:0000256" key="1">
    <source>
        <dbReference type="SAM" id="MobiDB-lite"/>
    </source>
</evidence>
<keyword evidence="2" id="KW-0732">Signal</keyword>
<proteinExistence type="predicted"/>
<sequence>MHLHAPWPRRVRAATLLAAAALAAPAIAQQGDGTDVAVQAHVYKPDKVPPTAEHLARLRVPAGFTVNVFASGLKNVRMLAVAPDGRVYASRRDQGDVLMLQDADRDGRADGAPLQVASRAGAHGLAIHGGRLYLATVKEVFAAPIRPDGTLGTMEMLMGDLPDSGQHPNRTLAFGPDGMLYISVGSTCNACNESNPENAALLRAAPDGSSRTIFASGLRNTIGFDWHPVTGELWGMDHGIDHLGGDVQPEELNRIERGRQYGWPHIWGDGAENPQSTPVGDIGKAQWRALSTPMVMGYTAHAAPMQMLFYRGGSFPAEYTGDAFVTMRGSWNRKPASGYEIVRVRYAQGRPAGFEPFATGFLTDGGRTHIARPVGLAVAADGALLMADDANGVIYRIAAAGGGANAAAAPGAAAPASAPPAAMLAQAARGNGVPLALQREEVRAAPQTLRLASPAFGPDGTIPPRHSEYADGVSPALQWKPVAGARSYVLVMEDPDARPVTPFVHWVAWNIPGTATSLPEGLQEQIRLTEPDGLLQGRTSRGSPGYYGPRPPAGDPPHRYHFQLFALDAVLDVPPGADRDQVLAAMRGHVLARGELVGRFAQAVRPPK</sequence>
<gene>
    <name evidence="4" type="ORF">V4F39_17650</name>
</gene>
<evidence type="ECO:0000313" key="4">
    <source>
        <dbReference type="EMBL" id="MEF7615743.1"/>
    </source>
</evidence>
<reference evidence="4 5" key="1">
    <citation type="submission" date="2024-02" db="EMBL/GenBank/DDBJ databases">
        <title>Genome sequence of Aquincola sp. MAHUQ-54.</title>
        <authorList>
            <person name="Huq M.A."/>
        </authorList>
    </citation>
    <scope>NUCLEOTIDE SEQUENCE [LARGE SCALE GENOMIC DNA]</scope>
    <source>
        <strain evidence="4 5">MAHUQ-54</strain>
    </source>
</reference>
<feature type="domain" description="Glucose/Sorbosone dehydrogenase" evidence="3">
    <location>
        <begin position="80"/>
        <end position="326"/>
    </location>
</feature>
<dbReference type="RefSeq" id="WP_332291053.1">
    <property type="nucleotide sequence ID" value="NZ_JAZIBG010000036.1"/>
</dbReference>
<dbReference type="Pfam" id="PF07995">
    <property type="entry name" value="GSDH"/>
    <property type="match status" value="1"/>
</dbReference>
<feature type="signal peptide" evidence="2">
    <location>
        <begin position="1"/>
        <end position="28"/>
    </location>
</feature>
<dbReference type="InterPro" id="IPR036610">
    <property type="entry name" value="PEBP-like_sf"/>
</dbReference>
<accession>A0AAW9QHA3</accession>
<protein>
    <submittedName>
        <fullName evidence="4">YbhB/YbcL family Raf kinase inhibitor-like protein</fullName>
    </submittedName>
</protein>
<dbReference type="Gene3D" id="3.90.280.10">
    <property type="entry name" value="PEBP-like"/>
    <property type="match status" value="1"/>
</dbReference>
<dbReference type="NCBIfam" id="TIGR00481">
    <property type="entry name" value="YbhB/YbcL family Raf kinase inhibitor-like protein"/>
    <property type="match status" value="1"/>
</dbReference>
<evidence type="ECO:0000256" key="2">
    <source>
        <dbReference type="SAM" id="SignalP"/>
    </source>
</evidence>
<dbReference type="CDD" id="cd00865">
    <property type="entry name" value="PEBP_bact_arch"/>
    <property type="match status" value="1"/>
</dbReference>
<keyword evidence="4" id="KW-0649">Protein kinase inhibitor</keyword>
<name>A0AAW9QHA3_9BURK</name>
<dbReference type="AlphaFoldDB" id="A0AAW9QHA3"/>
<organism evidence="4 5">
    <name type="scientific">Aquincola agrisoli</name>
    <dbReference type="NCBI Taxonomy" id="3119538"/>
    <lineage>
        <taxon>Bacteria</taxon>
        <taxon>Pseudomonadati</taxon>
        <taxon>Pseudomonadota</taxon>
        <taxon>Betaproteobacteria</taxon>
        <taxon>Burkholderiales</taxon>
        <taxon>Sphaerotilaceae</taxon>
        <taxon>Aquincola</taxon>
    </lineage>
</organism>
<dbReference type="InterPro" id="IPR011041">
    <property type="entry name" value="Quinoprot_gluc/sorb_DH_b-prop"/>
</dbReference>
<dbReference type="PANTHER" id="PTHR19328:SF53">
    <property type="entry name" value="MEMBRANE PROTEIN"/>
    <property type="match status" value="1"/>
</dbReference>
<keyword evidence="5" id="KW-1185">Reference proteome</keyword>
<feature type="region of interest" description="Disordered" evidence="1">
    <location>
        <begin position="534"/>
        <end position="553"/>
    </location>
</feature>
<dbReference type="InterPro" id="IPR012938">
    <property type="entry name" value="Glc/Sorbosone_DH"/>
</dbReference>
<comment type="caution">
    <text evidence="4">The sequence shown here is derived from an EMBL/GenBank/DDBJ whole genome shotgun (WGS) entry which is preliminary data.</text>
</comment>
<dbReference type="InterPro" id="IPR005247">
    <property type="entry name" value="YbhB_YbcL/LppC-like"/>
</dbReference>
<dbReference type="Pfam" id="PF01161">
    <property type="entry name" value="PBP"/>
    <property type="match status" value="1"/>
</dbReference>
<dbReference type="EMBL" id="JAZIBG010000036">
    <property type="protein sequence ID" value="MEF7615743.1"/>
    <property type="molecule type" value="Genomic_DNA"/>
</dbReference>
<dbReference type="PANTHER" id="PTHR19328">
    <property type="entry name" value="HEDGEHOG-INTERACTING PROTEIN"/>
    <property type="match status" value="1"/>
</dbReference>
<dbReference type="SUPFAM" id="SSF49777">
    <property type="entry name" value="PEBP-like"/>
    <property type="match status" value="1"/>
</dbReference>
<dbReference type="InterPro" id="IPR008914">
    <property type="entry name" value="PEBP"/>
</dbReference>
<dbReference type="InterPro" id="IPR011042">
    <property type="entry name" value="6-blade_b-propeller_TolB-like"/>
</dbReference>
<evidence type="ECO:0000313" key="5">
    <source>
        <dbReference type="Proteomes" id="UP001336250"/>
    </source>
</evidence>
<dbReference type="Proteomes" id="UP001336250">
    <property type="component" value="Unassembled WGS sequence"/>
</dbReference>